<dbReference type="GO" id="GO:0003677">
    <property type="term" value="F:DNA binding"/>
    <property type="evidence" value="ECO:0007669"/>
    <property type="project" value="InterPro"/>
</dbReference>
<evidence type="ECO:0000256" key="1">
    <source>
        <dbReference type="SAM" id="MobiDB-lite"/>
    </source>
</evidence>
<proteinExistence type="predicted"/>
<dbReference type="SUPFAM" id="SSF55455">
    <property type="entry name" value="SRF-like"/>
    <property type="match status" value="1"/>
</dbReference>
<protein>
    <submittedName>
        <fullName evidence="2">Uncharacterized protein</fullName>
    </submittedName>
</protein>
<feature type="compositionally biased region" description="Basic and acidic residues" evidence="1">
    <location>
        <begin position="197"/>
        <end position="210"/>
    </location>
</feature>
<evidence type="ECO:0000313" key="2">
    <source>
        <dbReference type="EMBL" id="CAC5381758.1"/>
    </source>
</evidence>
<dbReference type="GO" id="GO:0046983">
    <property type="term" value="F:protein dimerization activity"/>
    <property type="evidence" value="ECO:0007669"/>
    <property type="project" value="InterPro"/>
</dbReference>
<feature type="region of interest" description="Disordered" evidence="1">
    <location>
        <begin position="187"/>
        <end position="222"/>
    </location>
</feature>
<sequence>MEIPFILSRVDPVQGPSEDECYYPKCVTHLPDLCDHFKISTTRKRLLRMMVQRTHMHMKDRIDKGDTNPRPQIGNNDENLLQHTNRVTHLHQRNYLDHRVVNNNLYLNSSKADDIKCNVAIIRKPRTTKYVMYDTERFRCFVSRKDTLLKKAKEINTATGCDIYLEMRYEEKPHIYKSETLQNYSLKQEDMDVNPSEESRRLIGKRRIESDNDSDTENNELSPAKIPKTVKETKNSGFLDKKENEMETEVDKYFCNICEFYEDDNDDSKGPWVNCAYQYEDLSCCMYTAHVNCLDLDEYPQNFLCWEHKE</sequence>
<evidence type="ECO:0000313" key="3">
    <source>
        <dbReference type="Proteomes" id="UP000507470"/>
    </source>
</evidence>
<accession>A0A6J8BCV7</accession>
<reference evidence="2 3" key="1">
    <citation type="submission" date="2020-06" db="EMBL/GenBank/DDBJ databases">
        <authorList>
            <person name="Li R."/>
            <person name="Bekaert M."/>
        </authorList>
    </citation>
    <scope>NUCLEOTIDE SEQUENCE [LARGE SCALE GENOMIC DNA]</scope>
    <source>
        <strain evidence="3">wild</strain>
    </source>
</reference>
<dbReference type="Proteomes" id="UP000507470">
    <property type="component" value="Unassembled WGS sequence"/>
</dbReference>
<organism evidence="2 3">
    <name type="scientific">Mytilus coruscus</name>
    <name type="common">Sea mussel</name>
    <dbReference type="NCBI Taxonomy" id="42192"/>
    <lineage>
        <taxon>Eukaryota</taxon>
        <taxon>Metazoa</taxon>
        <taxon>Spiralia</taxon>
        <taxon>Lophotrochozoa</taxon>
        <taxon>Mollusca</taxon>
        <taxon>Bivalvia</taxon>
        <taxon>Autobranchia</taxon>
        <taxon>Pteriomorphia</taxon>
        <taxon>Mytilida</taxon>
        <taxon>Mytiloidea</taxon>
        <taxon>Mytilidae</taxon>
        <taxon>Mytilinae</taxon>
        <taxon>Mytilus</taxon>
    </lineage>
</organism>
<gene>
    <name evidence="2" type="ORF">MCOR_17628</name>
</gene>
<dbReference type="InterPro" id="IPR036879">
    <property type="entry name" value="TF_MADSbox_sf"/>
</dbReference>
<dbReference type="EMBL" id="CACVKT020003119">
    <property type="protein sequence ID" value="CAC5381758.1"/>
    <property type="molecule type" value="Genomic_DNA"/>
</dbReference>
<dbReference type="AlphaFoldDB" id="A0A6J8BCV7"/>
<keyword evidence="3" id="KW-1185">Reference proteome</keyword>
<name>A0A6J8BCV7_MYTCO</name>
<dbReference type="OrthoDB" id="6124060at2759"/>